<protein>
    <submittedName>
        <fullName evidence="3">Uncharacterized protein</fullName>
    </submittedName>
</protein>
<reference evidence="3" key="1">
    <citation type="submission" date="2022-05" db="EMBL/GenBank/DDBJ databases">
        <title>The Musa troglodytarum L. genome provides insights into the mechanism of non-climacteric behaviour and enrichment of carotenoids.</title>
        <authorList>
            <person name="Wang J."/>
        </authorList>
    </citation>
    <scope>NUCLEOTIDE SEQUENCE</scope>
    <source>
        <tissue evidence="3">Leaf</tissue>
    </source>
</reference>
<feature type="region of interest" description="Disordered" evidence="1">
    <location>
        <begin position="117"/>
        <end position="145"/>
    </location>
</feature>
<dbReference type="EMBL" id="CP097504">
    <property type="protein sequence ID" value="URD86604.1"/>
    <property type="molecule type" value="Genomic_DNA"/>
</dbReference>
<keyword evidence="4" id="KW-1185">Reference proteome</keyword>
<feature type="region of interest" description="Disordered" evidence="1">
    <location>
        <begin position="174"/>
        <end position="203"/>
    </location>
</feature>
<organism evidence="3 4">
    <name type="scientific">Musa troglodytarum</name>
    <name type="common">fe'i banana</name>
    <dbReference type="NCBI Taxonomy" id="320322"/>
    <lineage>
        <taxon>Eukaryota</taxon>
        <taxon>Viridiplantae</taxon>
        <taxon>Streptophyta</taxon>
        <taxon>Embryophyta</taxon>
        <taxon>Tracheophyta</taxon>
        <taxon>Spermatophyta</taxon>
        <taxon>Magnoliopsida</taxon>
        <taxon>Liliopsida</taxon>
        <taxon>Zingiberales</taxon>
        <taxon>Musaceae</taxon>
        <taxon>Musa</taxon>
    </lineage>
</organism>
<keyword evidence="2" id="KW-1133">Transmembrane helix</keyword>
<name>A0A9E7EZ78_9LILI</name>
<sequence length="203" mass="23045">MLRSEMFLIIQNIQHHLELASTMMLSCIPCGIDRLQHNPLIHGRVICSYQKKPRMKSVSLLLLLVLIMATCSFARHKLGHMDQRDIGETEKVKTTLGYSGSSVDNHHSIPRDQYISRGSATSQQPPYGDDGNLQSANNEERHGLPASKQRYQVQENQQNYDDVVNNHHSMARESFDDWRNKQNQDGLLDDGKFSKRSKAGSNA</sequence>
<evidence type="ECO:0000256" key="1">
    <source>
        <dbReference type="SAM" id="MobiDB-lite"/>
    </source>
</evidence>
<dbReference type="OrthoDB" id="1841386at2759"/>
<feature type="compositionally biased region" description="Basic residues" evidence="1">
    <location>
        <begin position="194"/>
        <end position="203"/>
    </location>
</feature>
<keyword evidence="2" id="KW-0812">Transmembrane</keyword>
<feature type="transmembrane region" description="Helical" evidence="2">
    <location>
        <begin position="58"/>
        <end position="75"/>
    </location>
</feature>
<gene>
    <name evidence="3" type="ORF">MUK42_27434</name>
</gene>
<dbReference type="PANTHER" id="PTHR36040">
    <property type="entry name" value="OS04G0188500 PROTEIN"/>
    <property type="match status" value="1"/>
</dbReference>
<dbReference type="PANTHER" id="PTHR36040:SF3">
    <property type="entry name" value="OS04G0188500 PROTEIN"/>
    <property type="match status" value="1"/>
</dbReference>
<dbReference type="Proteomes" id="UP001055439">
    <property type="component" value="Chromosome 2"/>
</dbReference>
<keyword evidence="2" id="KW-0472">Membrane</keyword>
<accession>A0A9E7EZ78</accession>
<evidence type="ECO:0000313" key="4">
    <source>
        <dbReference type="Proteomes" id="UP001055439"/>
    </source>
</evidence>
<evidence type="ECO:0000313" key="3">
    <source>
        <dbReference type="EMBL" id="URD86604.1"/>
    </source>
</evidence>
<proteinExistence type="predicted"/>
<dbReference type="AlphaFoldDB" id="A0A9E7EZ78"/>
<evidence type="ECO:0000256" key="2">
    <source>
        <dbReference type="SAM" id="Phobius"/>
    </source>
</evidence>